<dbReference type="EMBL" id="LNYU01000005">
    <property type="protein sequence ID" value="KTD69782.1"/>
    <property type="molecule type" value="Genomic_DNA"/>
</dbReference>
<dbReference type="PANTHER" id="PTHR45138">
    <property type="entry name" value="REGULATORY COMPONENTS OF SENSORY TRANSDUCTION SYSTEM"/>
    <property type="match status" value="1"/>
</dbReference>
<keyword evidence="4" id="KW-0472">Membrane</keyword>
<dbReference type="InterPro" id="IPR000160">
    <property type="entry name" value="GGDEF_dom"/>
</dbReference>
<evidence type="ECO:0000256" key="2">
    <source>
        <dbReference type="ARBA" id="ARBA00012528"/>
    </source>
</evidence>
<dbReference type="InterPro" id="IPR050469">
    <property type="entry name" value="Diguanylate_Cyclase"/>
</dbReference>
<name>A0A0W0ZLR7_9GAMM</name>
<dbReference type="InterPro" id="IPR043128">
    <property type="entry name" value="Rev_trsase/Diguanyl_cyclase"/>
</dbReference>
<dbReference type="Pfam" id="PF00990">
    <property type="entry name" value="GGDEF"/>
    <property type="match status" value="1"/>
</dbReference>
<reference evidence="6 7" key="1">
    <citation type="submission" date="2015-11" db="EMBL/GenBank/DDBJ databases">
        <title>Genomic analysis of 38 Legionella species identifies large and diverse effector repertoires.</title>
        <authorList>
            <person name="Burstein D."/>
            <person name="Amaro F."/>
            <person name="Zusman T."/>
            <person name="Lifshitz Z."/>
            <person name="Cohen O."/>
            <person name="Gilbert J.A."/>
            <person name="Pupko T."/>
            <person name="Shuman H.A."/>
            <person name="Segal G."/>
        </authorList>
    </citation>
    <scope>NUCLEOTIDE SEQUENCE [LARGE SCALE GENOMIC DNA]</scope>
    <source>
        <strain evidence="6 7">SC-63-C7</strain>
    </source>
</reference>
<dbReference type="GO" id="GO:0052621">
    <property type="term" value="F:diguanylate cyclase activity"/>
    <property type="evidence" value="ECO:0007669"/>
    <property type="project" value="UniProtKB-EC"/>
</dbReference>
<proteinExistence type="predicted"/>
<dbReference type="PATRIC" id="fig|45074.5.peg.247"/>
<keyword evidence="7" id="KW-1185">Reference proteome</keyword>
<comment type="caution">
    <text evidence="6">The sequence shown here is derived from an EMBL/GenBank/DDBJ whole genome shotgun (WGS) entry which is preliminary data.</text>
</comment>
<dbReference type="STRING" id="45074.Lsan_0230"/>
<feature type="transmembrane region" description="Helical" evidence="4">
    <location>
        <begin position="103"/>
        <end position="124"/>
    </location>
</feature>
<evidence type="ECO:0000313" key="6">
    <source>
        <dbReference type="EMBL" id="KTD69782.1"/>
    </source>
</evidence>
<keyword evidence="4" id="KW-1133">Transmembrane helix</keyword>
<organism evidence="6 7">
    <name type="scientific">Legionella santicrucis</name>
    <dbReference type="NCBI Taxonomy" id="45074"/>
    <lineage>
        <taxon>Bacteria</taxon>
        <taxon>Pseudomonadati</taxon>
        <taxon>Pseudomonadota</taxon>
        <taxon>Gammaproteobacteria</taxon>
        <taxon>Legionellales</taxon>
        <taxon>Legionellaceae</taxon>
        <taxon>Legionella</taxon>
    </lineage>
</organism>
<protein>
    <recommendedName>
        <fullName evidence="2">diguanylate cyclase</fullName>
        <ecNumber evidence="2">2.7.7.65</ecNumber>
    </recommendedName>
</protein>
<dbReference type="NCBIfam" id="TIGR00254">
    <property type="entry name" value="GGDEF"/>
    <property type="match status" value="1"/>
</dbReference>
<dbReference type="Gene3D" id="3.30.70.270">
    <property type="match status" value="1"/>
</dbReference>
<feature type="transmembrane region" description="Helical" evidence="4">
    <location>
        <begin position="156"/>
        <end position="179"/>
    </location>
</feature>
<comment type="cofactor">
    <cofactor evidence="1">
        <name>Mg(2+)</name>
        <dbReference type="ChEBI" id="CHEBI:18420"/>
    </cofactor>
</comment>
<dbReference type="EC" id="2.7.7.65" evidence="2"/>
<dbReference type="AlphaFoldDB" id="A0A0W0ZLR7"/>
<dbReference type="SMART" id="SM00267">
    <property type="entry name" value="GGDEF"/>
    <property type="match status" value="1"/>
</dbReference>
<dbReference type="CDD" id="cd01949">
    <property type="entry name" value="GGDEF"/>
    <property type="match status" value="1"/>
</dbReference>
<dbReference type="Proteomes" id="UP000054703">
    <property type="component" value="Unassembled WGS sequence"/>
</dbReference>
<dbReference type="FunFam" id="3.30.70.270:FF:000001">
    <property type="entry name" value="Diguanylate cyclase domain protein"/>
    <property type="match status" value="1"/>
</dbReference>
<evidence type="ECO:0000256" key="4">
    <source>
        <dbReference type="SAM" id="Phobius"/>
    </source>
</evidence>
<feature type="transmembrane region" description="Helical" evidence="4">
    <location>
        <begin position="43"/>
        <end position="64"/>
    </location>
</feature>
<accession>A0A0W0ZLR7</accession>
<evidence type="ECO:0000256" key="1">
    <source>
        <dbReference type="ARBA" id="ARBA00001946"/>
    </source>
</evidence>
<dbReference type="RefSeq" id="WP_065236265.1">
    <property type="nucleotide sequence ID" value="NZ_CAAAIH010000018.1"/>
</dbReference>
<evidence type="ECO:0000259" key="5">
    <source>
        <dbReference type="PROSITE" id="PS50887"/>
    </source>
</evidence>
<gene>
    <name evidence="6" type="ORF">Lsan_0230</name>
</gene>
<evidence type="ECO:0000256" key="3">
    <source>
        <dbReference type="ARBA" id="ARBA00034247"/>
    </source>
</evidence>
<dbReference type="SUPFAM" id="SSF55073">
    <property type="entry name" value="Nucleotide cyclase"/>
    <property type="match status" value="1"/>
</dbReference>
<evidence type="ECO:0000313" key="7">
    <source>
        <dbReference type="Proteomes" id="UP000054703"/>
    </source>
</evidence>
<feature type="domain" description="GGDEF" evidence="5">
    <location>
        <begin position="230"/>
        <end position="365"/>
    </location>
</feature>
<feature type="transmembrane region" description="Helical" evidence="4">
    <location>
        <begin position="12"/>
        <end position="31"/>
    </location>
</feature>
<feature type="transmembrane region" description="Helical" evidence="4">
    <location>
        <begin position="76"/>
        <end position="97"/>
    </location>
</feature>
<dbReference type="PANTHER" id="PTHR45138:SF9">
    <property type="entry name" value="DIGUANYLATE CYCLASE DGCM-RELATED"/>
    <property type="match status" value="1"/>
</dbReference>
<dbReference type="PROSITE" id="PS50887">
    <property type="entry name" value="GGDEF"/>
    <property type="match status" value="1"/>
</dbReference>
<keyword evidence="4" id="KW-0812">Transmembrane</keyword>
<sequence length="366" mass="42447">MPFSYEEEMIFLFEGALRAIPFNIILALLLTLDLFNNKAPPQLIIWILFIIVSSIIRWIFCHYVMIKHLYMTPKILTLFVLLTFLMGAIWGSCYLLMLHHISILQEFIIILVLGGMSAGAIASLSVYLPAYYAYILPMFLPIIIYNYSTFDFDRAILATMFLLFVIMLFTSAKINNLLLNRVFRLSREKQVLIDDLHQLSITDSLTGLYNRRYFESILKTEWGIAQRNHFSIILISIDVDNFKLINDNLEHPYGDHFLIYISELLKSSFRRSNDFICRIGGDEFSVILVNQSVKESLVLCDLFNNKFNQNKPQEKEIMRQITLSMGVAWIKSNYNLQIEKLITCADEALYQAKNKGKNKVEVIALD</sequence>
<comment type="catalytic activity">
    <reaction evidence="3">
        <text>2 GTP = 3',3'-c-di-GMP + 2 diphosphate</text>
        <dbReference type="Rhea" id="RHEA:24898"/>
        <dbReference type="ChEBI" id="CHEBI:33019"/>
        <dbReference type="ChEBI" id="CHEBI:37565"/>
        <dbReference type="ChEBI" id="CHEBI:58805"/>
        <dbReference type="EC" id="2.7.7.65"/>
    </reaction>
</comment>
<dbReference type="InterPro" id="IPR029787">
    <property type="entry name" value="Nucleotide_cyclase"/>
</dbReference>